<dbReference type="RefSeq" id="WP_213540297.1">
    <property type="nucleotide sequence ID" value="NZ_AP023418.1"/>
</dbReference>
<sequence length="201" mass="22751">MPAVRKVSKEQIIDAAVEVLRDDGFSAINARSVAKKLGCSTQPIYFSFKNMDELKAALTQRAIELHTQRVRDSLCAHEGSDSRYSSYGMGFVKFAAEEKQLFRWLYLEGEQPGAYQSDVLMQEVIGVIVDEFGYAEDVARRFHQDMIYFTYGLAILANTDHLHLTETELREAFRREFRALIAIYGKPAKLPEFAVKAGVAL</sequence>
<evidence type="ECO:0000259" key="3">
    <source>
        <dbReference type="PROSITE" id="PS50977"/>
    </source>
</evidence>
<evidence type="ECO:0000256" key="2">
    <source>
        <dbReference type="PROSITE-ProRule" id="PRU00335"/>
    </source>
</evidence>
<evidence type="ECO:0000313" key="5">
    <source>
        <dbReference type="EMBL" id="BCK81498.1"/>
    </source>
</evidence>
<dbReference type="Gene3D" id="1.10.357.10">
    <property type="entry name" value="Tetracycline Repressor, domain 2"/>
    <property type="match status" value="1"/>
</dbReference>
<dbReference type="Pfam" id="PF00440">
    <property type="entry name" value="TetR_N"/>
    <property type="match status" value="1"/>
</dbReference>
<dbReference type="GO" id="GO:0003677">
    <property type="term" value="F:DNA binding"/>
    <property type="evidence" value="ECO:0007669"/>
    <property type="project" value="UniProtKB-UniRule"/>
</dbReference>
<dbReference type="EMBL" id="AP023418">
    <property type="protein sequence ID" value="BCK81498.1"/>
    <property type="molecule type" value="Genomic_DNA"/>
</dbReference>
<gene>
    <name evidence="4" type="ORF">MM50RIKEN_04130</name>
    <name evidence="5" type="ORF">MM50RIKEN_12610</name>
</gene>
<keyword evidence="6" id="KW-1185">Reference proteome</keyword>
<name>A0A810PZI4_9FIRM</name>
<dbReference type="Proteomes" id="UP000681035">
    <property type="component" value="Chromosome"/>
</dbReference>
<reference evidence="5" key="1">
    <citation type="submission" date="2020-09" db="EMBL/GenBank/DDBJ databases">
        <title>New species isolated from human feces.</title>
        <authorList>
            <person name="Kitahara M."/>
            <person name="Shigeno Y."/>
            <person name="Shime M."/>
            <person name="Matsumoto Y."/>
            <person name="Nakamura S."/>
            <person name="Motooka D."/>
            <person name="Fukuoka S."/>
            <person name="Nishikawa H."/>
            <person name="Benno Y."/>
        </authorList>
    </citation>
    <scope>NUCLEOTIDE SEQUENCE</scope>
    <source>
        <strain evidence="5">MM50</strain>
    </source>
</reference>
<evidence type="ECO:0000313" key="6">
    <source>
        <dbReference type="Proteomes" id="UP000681035"/>
    </source>
</evidence>
<dbReference type="KEGG" id="vcop:MM50RIKEN_04130"/>
<proteinExistence type="predicted"/>
<organism evidence="5 6">
    <name type="scientific">Vescimonas coprocola</name>
    <dbReference type="NCBI Taxonomy" id="2714355"/>
    <lineage>
        <taxon>Bacteria</taxon>
        <taxon>Bacillati</taxon>
        <taxon>Bacillota</taxon>
        <taxon>Clostridia</taxon>
        <taxon>Eubacteriales</taxon>
        <taxon>Oscillospiraceae</taxon>
        <taxon>Vescimonas</taxon>
    </lineage>
</organism>
<dbReference type="EMBL" id="AP023418">
    <property type="protein sequence ID" value="BCK80650.1"/>
    <property type="molecule type" value="Genomic_DNA"/>
</dbReference>
<dbReference type="SUPFAM" id="SSF46689">
    <property type="entry name" value="Homeodomain-like"/>
    <property type="match status" value="1"/>
</dbReference>
<dbReference type="PRINTS" id="PR00455">
    <property type="entry name" value="HTHTETR"/>
</dbReference>
<protein>
    <submittedName>
        <fullName evidence="5">Transcriptional regulator</fullName>
    </submittedName>
</protein>
<dbReference type="InterPro" id="IPR001647">
    <property type="entry name" value="HTH_TetR"/>
</dbReference>
<evidence type="ECO:0000313" key="4">
    <source>
        <dbReference type="EMBL" id="BCK80650.1"/>
    </source>
</evidence>
<dbReference type="KEGG" id="vcop:MM50RIKEN_12610"/>
<dbReference type="PROSITE" id="PS50977">
    <property type="entry name" value="HTH_TETR_2"/>
    <property type="match status" value="1"/>
</dbReference>
<keyword evidence="1 2" id="KW-0238">DNA-binding</keyword>
<accession>A0A810PZI4</accession>
<dbReference type="InterPro" id="IPR009057">
    <property type="entry name" value="Homeodomain-like_sf"/>
</dbReference>
<evidence type="ECO:0000256" key="1">
    <source>
        <dbReference type="ARBA" id="ARBA00023125"/>
    </source>
</evidence>
<dbReference type="AlphaFoldDB" id="A0A810PZI4"/>
<feature type="DNA-binding region" description="H-T-H motif" evidence="2">
    <location>
        <begin position="29"/>
        <end position="48"/>
    </location>
</feature>
<feature type="domain" description="HTH tetR-type" evidence="3">
    <location>
        <begin position="6"/>
        <end position="66"/>
    </location>
</feature>